<dbReference type="Proteomes" id="UP000250321">
    <property type="component" value="Unassembled WGS sequence"/>
</dbReference>
<dbReference type="AlphaFoldDB" id="A0A314XUG2"/>
<gene>
    <name evidence="2" type="ORF">Pyn_04456</name>
</gene>
<proteinExistence type="predicted"/>
<dbReference type="EMBL" id="PJQY01002299">
    <property type="protein sequence ID" value="PQP94887.1"/>
    <property type="molecule type" value="Genomic_DNA"/>
</dbReference>
<keyword evidence="3" id="KW-1185">Reference proteome</keyword>
<feature type="compositionally biased region" description="Polar residues" evidence="1">
    <location>
        <begin position="55"/>
        <end position="67"/>
    </location>
</feature>
<feature type="region of interest" description="Disordered" evidence="1">
    <location>
        <begin position="1"/>
        <end position="26"/>
    </location>
</feature>
<evidence type="ECO:0000313" key="3">
    <source>
        <dbReference type="Proteomes" id="UP000250321"/>
    </source>
</evidence>
<evidence type="ECO:0000256" key="1">
    <source>
        <dbReference type="SAM" id="MobiDB-lite"/>
    </source>
</evidence>
<reference evidence="2 3" key="1">
    <citation type="submission" date="2018-02" db="EMBL/GenBank/DDBJ databases">
        <title>Draft genome of wild Prunus yedoensis var. nudiflora.</title>
        <authorList>
            <person name="Baek S."/>
            <person name="Kim J.-H."/>
            <person name="Choi K."/>
            <person name="Kim G.-B."/>
            <person name="Cho A."/>
            <person name="Jang H."/>
            <person name="Shin C.-H."/>
            <person name="Yu H.-J."/>
            <person name="Mun J.-H."/>
        </authorList>
    </citation>
    <scope>NUCLEOTIDE SEQUENCE [LARGE SCALE GENOMIC DNA]</scope>
    <source>
        <strain evidence="3">cv. Jeju island</strain>
        <tissue evidence="2">Leaf</tissue>
    </source>
</reference>
<organism evidence="2 3">
    <name type="scientific">Prunus yedoensis var. nudiflora</name>
    <dbReference type="NCBI Taxonomy" id="2094558"/>
    <lineage>
        <taxon>Eukaryota</taxon>
        <taxon>Viridiplantae</taxon>
        <taxon>Streptophyta</taxon>
        <taxon>Embryophyta</taxon>
        <taxon>Tracheophyta</taxon>
        <taxon>Spermatophyta</taxon>
        <taxon>Magnoliopsida</taxon>
        <taxon>eudicotyledons</taxon>
        <taxon>Gunneridae</taxon>
        <taxon>Pentapetalae</taxon>
        <taxon>rosids</taxon>
        <taxon>fabids</taxon>
        <taxon>Rosales</taxon>
        <taxon>Rosaceae</taxon>
        <taxon>Amygdaloideae</taxon>
        <taxon>Amygdaleae</taxon>
        <taxon>Prunus</taxon>
    </lineage>
</organism>
<comment type="caution">
    <text evidence="2">The sequence shown here is derived from an EMBL/GenBank/DDBJ whole genome shotgun (WGS) entry which is preliminary data.</text>
</comment>
<evidence type="ECO:0000313" key="2">
    <source>
        <dbReference type="EMBL" id="PQP94887.1"/>
    </source>
</evidence>
<feature type="region of interest" description="Disordered" evidence="1">
    <location>
        <begin position="47"/>
        <end position="67"/>
    </location>
</feature>
<sequence>MRQTHKPNWQIVPASDHPLESSKAVSSYEPDTYLHLGLSSSDAYHQKRKAAKIEGNSNDSGSQVVSQ</sequence>
<name>A0A314XUG2_PRUYE</name>
<protein>
    <submittedName>
        <fullName evidence="2">Uncharacterized protein</fullName>
    </submittedName>
</protein>
<accession>A0A314XUG2</accession>
<dbReference type="OrthoDB" id="1898716at2759"/>